<evidence type="ECO:0000313" key="1">
    <source>
        <dbReference type="EMBL" id="SMO93294.1"/>
    </source>
</evidence>
<reference evidence="1 2" key="1">
    <citation type="submission" date="2017-05" db="EMBL/GenBank/DDBJ databases">
        <authorList>
            <person name="Varghese N."/>
            <person name="Submissions S."/>
        </authorList>
    </citation>
    <scope>NUCLEOTIDE SEQUENCE [LARGE SCALE GENOMIC DNA]</scope>
    <source>
        <strain evidence="1 2">DSM 29506</strain>
    </source>
</reference>
<dbReference type="AlphaFoldDB" id="A0A521FB70"/>
<gene>
    <name evidence="1" type="ORF">SAMN06265173_12614</name>
</gene>
<protein>
    <submittedName>
        <fullName evidence="1">Uncharacterized protein</fullName>
    </submittedName>
</protein>
<organism evidence="1 2">
    <name type="scientific">Thalassovita litoralis</name>
    <dbReference type="NCBI Taxonomy" id="1010611"/>
    <lineage>
        <taxon>Bacteria</taxon>
        <taxon>Pseudomonadati</taxon>
        <taxon>Pseudomonadota</taxon>
        <taxon>Alphaproteobacteria</taxon>
        <taxon>Rhodobacterales</taxon>
        <taxon>Roseobacteraceae</taxon>
        <taxon>Thalassovita</taxon>
    </lineage>
</organism>
<dbReference type="EMBL" id="FXTO01000026">
    <property type="protein sequence ID" value="SMO93294.1"/>
    <property type="molecule type" value="Genomic_DNA"/>
</dbReference>
<name>A0A521FB70_9RHOB</name>
<keyword evidence="2" id="KW-1185">Reference proteome</keyword>
<accession>A0A521FB70</accession>
<sequence length="84" mass="9779">MNVWTVITDDRNGLTVRLAVTEAQADVLALAWCREQWDEEAHGPMPERWNTAYERLKCGDAYLWIERHDISSHPAILQMRREAA</sequence>
<dbReference type="Proteomes" id="UP000316030">
    <property type="component" value="Unassembled WGS sequence"/>
</dbReference>
<proteinExistence type="predicted"/>
<dbReference type="OrthoDB" id="9841136at2"/>
<dbReference type="RefSeq" id="WP_142494333.1">
    <property type="nucleotide sequence ID" value="NZ_FXTO01000026.1"/>
</dbReference>
<evidence type="ECO:0000313" key="2">
    <source>
        <dbReference type="Proteomes" id="UP000316030"/>
    </source>
</evidence>